<feature type="non-terminal residue" evidence="2">
    <location>
        <position position="76"/>
    </location>
</feature>
<comment type="caution">
    <text evidence="2">The sequence shown here is derived from an EMBL/GenBank/DDBJ whole genome shotgun (WGS) entry which is preliminary data.</text>
</comment>
<keyword evidence="3" id="KW-1185">Reference proteome</keyword>
<evidence type="ECO:0000313" key="2">
    <source>
        <dbReference type="EMBL" id="CAG8816390.1"/>
    </source>
</evidence>
<feature type="compositionally biased region" description="Basic and acidic residues" evidence="1">
    <location>
        <begin position="63"/>
        <end position="76"/>
    </location>
</feature>
<proteinExistence type="predicted"/>
<sequence length="76" mass="8095">KAIEKVDEVLRSTYIDDGVSSIIEEKLNGEEADSNILAKVGVPEVPALPKSETENIPSSVTEKPADNESKSIEPGS</sequence>
<dbReference type="OrthoDB" id="339151at2759"/>
<organism evidence="2 3">
    <name type="scientific">Dentiscutata erythropus</name>
    <dbReference type="NCBI Taxonomy" id="1348616"/>
    <lineage>
        <taxon>Eukaryota</taxon>
        <taxon>Fungi</taxon>
        <taxon>Fungi incertae sedis</taxon>
        <taxon>Mucoromycota</taxon>
        <taxon>Glomeromycotina</taxon>
        <taxon>Glomeromycetes</taxon>
        <taxon>Diversisporales</taxon>
        <taxon>Gigasporaceae</taxon>
        <taxon>Dentiscutata</taxon>
    </lineage>
</organism>
<evidence type="ECO:0000256" key="1">
    <source>
        <dbReference type="SAM" id="MobiDB-lite"/>
    </source>
</evidence>
<feature type="non-terminal residue" evidence="2">
    <location>
        <position position="1"/>
    </location>
</feature>
<feature type="region of interest" description="Disordered" evidence="1">
    <location>
        <begin position="43"/>
        <end position="76"/>
    </location>
</feature>
<gene>
    <name evidence="2" type="ORF">DERYTH_LOCUS26275</name>
</gene>
<name>A0A9N9PFL8_9GLOM</name>
<evidence type="ECO:0000313" key="3">
    <source>
        <dbReference type="Proteomes" id="UP000789405"/>
    </source>
</evidence>
<protein>
    <submittedName>
        <fullName evidence="2">18147_t:CDS:1</fullName>
    </submittedName>
</protein>
<dbReference type="Proteomes" id="UP000789405">
    <property type="component" value="Unassembled WGS sequence"/>
</dbReference>
<dbReference type="AlphaFoldDB" id="A0A9N9PFL8"/>
<accession>A0A9N9PFL8</accession>
<reference evidence="2" key="1">
    <citation type="submission" date="2021-06" db="EMBL/GenBank/DDBJ databases">
        <authorList>
            <person name="Kallberg Y."/>
            <person name="Tangrot J."/>
            <person name="Rosling A."/>
        </authorList>
    </citation>
    <scope>NUCLEOTIDE SEQUENCE</scope>
    <source>
        <strain evidence="2">MA453B</strain>
    </source>
</reference>
<dbReference type="EMBL" id="CAJVPY010053836">
    <property type="protein sequence ID" value="CAG8816390.1"/>
    <property type="molecule type" value="Genomic_DNA"/>
</dbReference>